<feature type="transmembrane region" description="Helical" evidence="10">
    <location>
        <begin position="707"/>
        <end position="731"/>
    </location>
</feature>
<comment type="caution">
    <text evidence="10">Lacks conserved residue(s) required for the propagation of feature annotation.</text>
</comment>
<feature type="region of interest" description="Disordered" evidence="11">
    <location>
        <begin position="1"/>
        <end position="50"/>
    </location>
</feature>
<dbReference type="PRINTS" id="PR01231">
    <property type="entry name" value="HCO3TRNSPORT"/>
</dbReference>
<evidence type="ECO:0000256" key="3">
    <source>
        <dbReference type="ARBA" id="ARBA00022448"/>
    </source>
</evidence>
<comment type="similarity">
    <text evidence="2 10">Belongs to the anion exchanger (TC 2.A.31) family.</text>
</comment>
<gene>
    <name evidence="14" type="primary">SLC4A9</name>
</gene>
<feature type="transmembrane region" description="Helical" evidence="10">
    <location>
        <begin position="481"/>
        <end position="499"/>
    </location>
</feature>
<evidence type="ECO:0000313" key="15">
    <source>
        <dbReference type="Proteomes" id="UP000694561"/>
    </source>
</evidence>
<feature type="region of interest" description="Disordered" evidence="11">
    <location>
        <begin position="151"/>
        <end position="180"/>
    </location>
</feature>
<comment type="subcellular location">
    <subcellularLocation>
        <location evidence="1">Basolateral cell membrane</location>
        <topology evidence="1">Multi-pass membrane protein</topology>
    </subcellularLocation>
    <subcellularLocation>
        <location evidence="10">Membrane</location>
        <topology evidence="10">Multi-pass membrane protein</topology>
    </subcellularLocation>
</comment>
<dbReference type="SUPFAM" id="SSF55804">
    <property type="entry name" value="Phoshotransferase/anion transport protein"/>
    <property type="match status" value="1"/>
</dbReference>
<evidence type="ECO:0000256" key="11">
    <source>
        <dbReference type="SAM" id="MobiDB-lite"/>
    </source>
</evidence>
<evidence type="ECO:0000256" key="5">
    <source>
        <dbReference type="ARBA" id="ARBA00022692"/>
    </source>
</evidence>
<dbReference type="Gene3D" id="3.40.930.10">
    <property type="entry name" value="Mannitol-specific EII, Chain A"/>
    <property type="match status" value="1"/>
</dbReference>
<feature type="region of interest" description="Disordered" evidence="11">
    <location>
        <begin position="306"/>
        <end position="346"/>
    </location>
</feature>
<keyword evidence="3 10" id="KW-0813">Transport</keyword>
<evidence type="ECO:0000259" key="12">
    <source>
        <dbReference type="Pfam" id="PF00955"/>
    </source>
</evidence>
<dbReference type="InterPro" id="IPR003024">
    <property type="entry name" value="Na/HCO3_transpt"/>
</dbReference>
<dbReference type="FunFam" id="1.10.287.570:FF:000001">
    <property type="entry name" value="Anion exchange protein"/>
    <property type="match status" value="1"/>
</dbReference>
<dbReference type="Gene3D" id="1.10.287.570">
    <property type="entry name" value="Helical hairpin bin"/>
    <property type="match status" value="1"/>
</dbReference>
<keyword evidence="15" id="KW-1185">Reference proteome</keyword>
<dbReference type="Ensembl" id="ENSMMNT00015001096.1">
    <property type="protein sequence ID" value="ENSMMNP00015000982.1"/>
    <property type="gene ID" value="ENSMMNG00015000761.1"/>
</dbReference>
<dbReference type="GO" id="GO:0051453">
    <property type="term" value="P:regulation of intracellular pH"/>
    <property type="evidence" value="ECO:0007669"/>
    <property type="project" value="TreeGrafter"/>
</dbReference>
<feature type="transmembrane region" description="Helical" evidence="10">
    <location>
        <begin position="840"/>
        <end position="871"/>
    </location>
</feature>
<dbReference type="GO" id="GO:0045177">
    <property type="term" value="C:apical part of cell"/>
    <property type="evidence" value="ECO:0007669"/>
    <property type="project" value="Ensembl"/>
</dbReference>
<evidence type="ECO:0000259" key="13">
    <source>
        <dbReference type="Pfam" id="PF07565"/>
    </source>
</evidence>
<dbReference type="InterPro" id="IPR003020">
    <property type="entry name" value="HCO3_transpt_euk"/>
</dbReference>
<feature type="transmembrane region" description="Helical" evidence="10">
    <location>
        <begin position="578"/>
        <end position="596"/>
    </location>
</feature>
<protein>
    <recommendedName>
        <fullName evidence="10">Anion exchange protein</fullName>
    </recommendedName>
</protein>
<keyword evidence="7 10" id="KW-1133">Transmembrane helix</keyword>
<reference evidence="14" key="1">
    <citation type="submission" date="2025-08" db="UniProtKB">
        <authorList>
            <consortium name="Ensembl"/>
        </authorList>
    </citation>
    <scope>IDENTIFICATION</scope>
</reference>
<keyword evidence="4" id="KW-1003">Cell membrane</keyword>
<dbReference type="GO" id="GO:0046541">
    <property type="term" value="P:saliva secretion"/>
    <property type="evidence" value="ECO:0007669"/>
    <property type="project" value="Ensembl"/>
</dbReference>
<feature type="transmembrane region" description="Helical" evidence="10">
    <location>
        <begin position="667"/>
        <end position="686"/>
    </location>
</feature>
<dbReference type="PRINTS" id="PR01232">
    <property type="entry name" value="NAHCO3TRSPRT"/>
</dbReference>
<evidence type="ECO:0000256" key="9">
    <source>
        <dbReference type="ARBA" id="ARBA00023136"/>
    </source>
</evidence>
<feature type="transmembrane region" description="Helical" evidence="10">
    <location>
        <begin position="800"/>
        <end position="820"/>
    </location>
</feature>
<evidence type="ECO:0000313" key="14">
    <source>
        <dbReference type="Ensembl" id="ENSMMNP00015000982.1"/>
    </source>
</evidence>
<evidence type="ECO:0000256" key="2">
    <source>
        <dbReference type="ARBA" id="ARBA00010993"/>
    </source>
</evidence>
<accession>A0A8C6AJS8</accession>
<keyword evidence="6" id="KW-0769">Symport</keyword>
<feature type="transmembrane region" description="Helical" evidence="10">
    <location>
        <begin position="616"/>
        <end position="637"/>
    </location>
</feature>
<dbReference type="Pfam" id="PF07565">
    <property type="entry name" value="Band_3_cyto"/>
    <property type="match status" value="2"/>
</dbReference>
<feature type="compositionally biased region" description="Low complexity" evidence="11">
    <location>
        <begin position="25"/>
        <end position="40"/>
    </location>
</feature>
<feature type="domain" description="Band 3 cytoplasmic" evidence="13">
    <location>
        <begin position="179"/>
        <end position="302"/>
    </location>
</feature>
<evidence type="ECO:0000256" key="10">
    <source>
        <dbReference type="RuleBase" id="RU362035"/>
    </source>
</evidence>
<feature type="compositionally biased region" description="Basic and acidic residues" evidence="11">
    <location>
        <begin position="936"/>
        <end position="945"/>
    </location>
</feature>
<feature type="domain" description="Band 3 cytoplasmic" evidence="13">
    <location>
        <begin position="55"/>
        <end position="158"/>
    </location>
</feature>
<keyword evidence="9 10" id="KW-0472">Membrane</keyword>
<dbReference type="AlphaFoldDB" id="A0A8C6AJS8"/>
<evidence type="ECO:0000256" key="6">
    <source>
        <dbReference type="ARBA" id="ARBA00022847"/>
    </source>
</evidence>
<dbReference type="GO" id="GO:0140892">
    <property type="term" value="F:sodium,bicarbonate:chloride antiporter activity"/>
    <property type="evidence" value="ECO:0007669"/>
    <property type="project" value="Ensembl"/>
</dbReference>
<sequence length="945" mass="104344">TEMKLPGQEEFEVSSACENIPTGELDSGPGSGPSPDGPLDTDSREQGVPKDPLPFIQLNELLGWPQALEWRETEMPSVTLSAPLHHRWVLFEEKLEVGAGRWSAPPVPTVALPSLQKLCSLMAKGLVLLDCPAQSLLELVEQVTRVESLSPELRGQLRDPHTSSRPQAPAPAEASYKEEAPLKEQYQNPLRQKLPPGAEAGAVLARELGFLEQPVGVFVRLRDPVVLGPLTEVPLPSFSAFLLGPPTQGRGHHEMGQAVAILLSDPQFQWSVRWATNFHDLLAALDAFLEEVTVLPLGRWDPTAQISPPKRLPSEHKRLPSQLWKPKSPSARRRTPVEDRHGRGLHAASPELRRTGRLLVQDVRQKASWYPKDFLDALHPQCFSAVLYIYLVTVTNAITFGGLLGEATDGAQVGVGGGRPLTILSSTGPVLVFEHLLFSFSRDHSLDYLPFCLWVGIWVATFCLVLVATEPSVLVRYFTRFTEEGFCALISLVFIYDAMGKMLTLTHAYPIQRPGSPAYGCQYTDAGGNESQWTSTKPKDRDDIFNLGLVNASLLSPPECALQGGHPHGPGCHTVPDIAFFSILFFVTSFLFAMALKHVKTSRFFPSMVRDGGLNLIECLLVLAILLGCGLDAFLGLPTPKLTVPREFKPTLPGHGWLVLPFGANPWWLSVAAALPALLLSILIFMDQQTTGVILNCTEYRLRKGAGFHLDLLCVSVLMLLTSALGLPWYVSATVISLAHMDSLWRESRACAPGEAPSFLGIREQRPTGLAVFILTRISIFLAPILKLSTSLYQFIPMPLLYGIFLYMGVTFTKRVQLLLMPAKHQPDLLLLRHVPLRRVHFFTAIQLACLGLLWIIKSTPAAIIFLLMLLDLVGVRKALEWVFSPQELLWLDKPMPEERSITEKGLEPEYSFSGSDNEDVSSRMGPLRRTGQGCGREDFSRSCP</sequence>
<evidence type="ECO:0000256" key="1">
    <source>
        <dbReference type="ARBA" id="ARBA00004554"/>
    </source>
</evidence>
<dbReference type="PANTHER" id="PTHR11453">
    <property type="entry name" value="ANION EXCHANGE PROTEIN"/>
    <property type="match status" value="1"/>
</dbReference>
<dbReference type="GO" id="GO:0008510">
    <property type="term" value="F:sodium:bicarbonate symporter activity"/>
    <property type="evidence" value="ECO:0007669"/>
    <property type="project" value="Ensembl"/>
</dbReference>
<evidence type="ECO:0000256" key="7">
    <source>
        <dbReference type="ARBA" id="ARBA00022989"/>
    </source>
</evidence>
<dbReference type="NCBIfam" id="TIGR00834">
    <property type="entry name" value="ae"/>
    <property type="match status" value="1"/>
</dbReference>
<reference evidence="14" key="2">
    <citation type="submission" date="2025-09" db="UniProtKB">
        <authorList>
            <consortium name="Ensembl"/>
        </authorList>
    </citation>
    <scope>IDENTIFICATION</scope>
</reference>
<dbReference type="InterPro" id="IPR013769">
    <property type="entry name" value="Band3_cytoplasmic_dom"/>
</dbReference>
<dbReference type="InterPro" id="IPR011531">
    <property type="entry name" value="HCO3_transpt-like_TM_dom"/>
</dbReference>
<feature type="domain" description="Bicarbonate transporter-like transmembrane" evidence="12">
    <location>
        <begin position="359"/>
        <end position="897"/>
    </location>
</feature>
<keyword evidence="8 10" id="KW-0406">Ion transport</keyword>
<dbReference type="InterPro" id="IPR016152">
    <property type="entry name" value="PTrfase/Anion_transptr"/>
</dbReference>
<dbReference type="PANTHER" id="PTHR11453:SF52">
    <property type="entry name" value="ANION EXCHANGE PROTEIN 4"/>
    <property type="match status" value="1"/>
</dbReference>
<dbReference type="Pfam" id="PF00955">
    <property type="entry name" value="HCO3_cotransp"/>
    <property type="match status" value="1"/>
</dbReference>
<keyword evidence="5 10" id="KW-0812">Transmembrane</keyword>
<feature type="region of interest" description="Disordered" evidence="11">
    <location>
        <begin position="904"/>
        <end position="945"/>
    </location>
</feature>
<proteinExistence type="inferred from homology"/>
<feature type="transmembrane region" description="Helical" evidence="10">
    <location>
        <begin position="448"/>
        <end position="469"/>
    </location>
</feature>
<dbReference type="Proteomes" id="UP000694561">
    <property type="component" value="Unplaced"/>
</dbReference>
<evidence type="ECO:0000256" key="8">
    <source>
        <dbReference type="ARBA" id="ARBA00023065"/>
    </source>
</evidence>
<dbReference type="GeneTree" id="ENSGT00940000160970"/>
<dbReference type="GO" id="GO:0016323">
    <property type="term" value="C:basolateral plasma membrane"/>
    <property type="evidence" value="ECO:0007669"/>
    <property type="project" value="UniProtKB-SubCell"/>
</dbReference>
<name>A0A8C6AJS8_MONMO</name>
<organism evidence="14 15">
    <name type="scientific">Monodon monoceros</name>
    <name type="common">Narwhal</name>
    <name type="synonym">Ceratodon monodon</name>
    <dbReference type="NCBI Taxonomy" id="40151"/>
    <lineage>
        <taxon>Eukaryota</taxon>
        <taxon>Metazoa</taxon>
        <taxon>Chordata</taxon>
        <taxon>Craniata</taxon>
        <taxon>Vertebrata</taxon>
        <taxon>Euteleostomi</taxon>
        <taxon>Mammalia</taxon>
        <taxon>Eutheria</taxon>
        <taxon>Laurasiatheria</taxon>
        <taxon>Artiodactyla</taxon>
        <taxon>Whippomorpha</taxon>
        <taxon>Cetacea</taxon>
        <taxon>Odontoceti</taxon>
        <taxon>Monodontidae</taxon>
        <taxon>Monodon</taxon>
    </lineage>
</organism>
<evidence type="ECO:0000256" key="4">
    <source>
        <dbReference type="ARBA" id="ARBA00022475"/>
    </source>
</evidence>